<evidence type="ECO:0000256" key="1">
    <source>
        <dbReference type="ARBA" id="ARBA00010641"/>
    </source>
</evidence>
<dbReference type="Proteomes" id="UP000294498">
    <property type="component" value="Unassembled WGS sequence"/>
</dbReference>
<dbReference type="Pfam" id="PF04542">
    <property type="entry name" value="Sigma70_r2"/>
    <property type="match status" value="1"/>
</dbReference>
<evidence type="ECO:0000256" key="3">
    <source>
        <dbReference type="ARBA" id="ARBA00023082"/>
    </source>
</evidence>
<dbReference type="Gene3D" id="1.10.1740.10">
    <property type="match status" value="1"/>
</dbReference>
<dbReference type="EMBL" id="SODV01000002">
    <property type="protein sequence ID" value="TDW96579.1"/>
    <property type="molecule type" value="Genomic_DNA"/>
</dbReference>
<accession>A0A4R8DG36</accession>
<feature type="domain" description="RNA polymerase sigma-70 region 2" evidence="5">
    <location>
        <begin position="25"/>
        <end position="92"/>
    </location>
</feature>
<evidence type="ECO:0000313" key="8">
    <source>
        <dbReference type="Proteomes" id="UP000294498"/>
    </source>
</evidence>
<dbReference type="InterPro" id="IPR013249">
    <property type="entry name" value="RNA_pol_sigma70_r4_t2"/>
</dbReference>
<dbReference type="SUPFAM" id="SSF88659">
    <property type="entry name" value="Sigma3 and sigma4 domains of RNA polymerase sigma factors"/>
    <property type="match status" value="1"/>
</dbReference>
<comment type="caution">
    <text evidence="7">The sequence shown here is derived from an EMBL/GenBank/DDBJ whole genome shotgun (WGS) entry which is preliminary data.</text>
</comment>
<dbReference type="AlphaFoldDB" id="A0A4R8DG36"/>
<dbReference type="PANTHER" id="PTHR43133:SF46">
    <property type="entry name" value="RNA POLYMERASE SIGMA-70 FACTOR ECF SUBFAMILY"/>
    <property type="match status" value="1"/>
</dbReference>
<gene>
    <name evidence="7" type="ORF">EDB95_4412</name>
</gene>
<evidence type="ECO:0000259" key="6">
    <source>
        <dbReference type="Pfam" id="PF08281"/>
    </source>
</evidence>
<dbReference type="InterPro" id="IPR013325">
    <property type="entry name" value="RNA_pol_sigma_r2"/>
</dbReference>
<evidence type="ECO:0000256" key="4">
    <source>
        <dbReference type="ARBA" id="ARBA00023163"/>
    </source>
</evidence>
<dbReference type="SUPFAM" id="SSF88946">
    <property type="entry name" value="Sigma2 domain of RNA polymerase sigma factors"/>
    <property type="match status" value="1"/>
</dbReference>
<keyword evidence="3" id="KW-0731">Sigma factor</keyword>
<evidence type="ECO:0000313" key="7">
    <source>
        <dbReference type="EMBL" id="TDW96579.1"/>
    </source>
</evidence>
<dbReference type="NCBIfam" id="TIGR02985">
    <property type="entry name" value="Sig70_bacteroi1"/>
    <property type="match status" value="1"/>
</dbReference>
<evidence type="ECO:0000256" key="2">
    <source>
        <dbReference type="ARBA" id="ARBA00023015"/>
    </source>
</evidence>
<keyword evidence="4" id="KW-0804">Transcription</keyword>
<dbReference type="Pfam" id="PF08281">
    <property type="entry name" value="Sigma70_r4_2"/>
    <property type="match status" value="1"/>
</dbReference>
<reference evidence="7 8" key="1">
    <citation type="submission" date="2019-03" db="EMBL/GenBank/DDBJ databases">
        <title>Genomic Encyclopedia of Type Strains, Phase IV (KMG-IV): sequencing the most valuable type-strain genomes for metagenomic binning, comparative biology and taxonomic classification.</title>
        <authorList>
            <person name="Goeker M."/>
        </authorList>
    </citation>
    <scope>NUCLEOTIDE SEQUENCE [LARGE SCALE GENOMIC DNA]</scope>
    <source>
        <strain evidence="7 8">DSM 100059</strain>
    </source>
</reference>
<feature type="domain" description="RNA polymerase sigma factor 70 region 4 type 2" evidence="6">
    <location>
        <begin position="122"/>
        <end position="173"/>
    </location>
</feature>
<dbReference type="InterPro" id="IPR007627">
    <property type="entry name" value="RNA_pol_sigma70_r2"/>
</dbReference>
<dbReference type="InterPro" id="IPR014284">
    <property type="entry name" value="RNA_pol_sigma-70_dom"/>
</dbReference>
<keyword evidence="8" id="KW-1185">Reference proteome</keyword>
<dbReference type="Gene3D" id="1.10.10.10">
    <property type="entry name" value="Winged helix-like DNA-binding domain superfamily/Winged helix DNA-binding domain"/>
    <property type="match status" value="1"/>
</dbReference>
<dbReference type="NCBIfam" id="TIGR02937">
    <property type="entry name" value="sigma70-ECF"/>
    <property type="match status" value="1"/>
</dbReference>
<sequence length="198" mass="22899">MEPSFDDNDLYKGISEGDPSAFRALIALYFPVLCAFAEKYTPDAALAKDIVQEVFIKLWSRRPVFESLGGLKGYLFVAVRNGCLNLIRDRERLESRHQKAAPEPEDNDRLLQNIVESEFIALIYKTVRELPEKMRVIFYLSYEEGMTVGEIALRLKMNLKAVKRQKYRAVQTLRKKLGRRPGTLLFILTVMQSIDFHH</sequence>
<protein>
    <submittedName>
        <fullName evidence="7">RNA polymerase sigma-70 factor (ECF subfamily)</fullName>
    </submittedName>
</protein>
<evidence type="ECO:0000259" key="5">
    <source>
        <dbReference type="Pfam" id="PF04542"/>
    </source>
</evidence>
<keyword evidence="2" id="KW-0805">Transcription regulation</keyword>
<proteinExistence type="inferred from homology"/>
<organism evidence="7 8">
    <name type="scientific">Dinghuibacter silviterrae</name>
    <dbReference type="NCBI Taxonomy" id="1539049"/>
    <lineage>
        <taxon>Bacteria</taxon>
        <taxon>Pseudomonadati</taxon>
        <taxon>Bacteroidota</taxon>
        <taxon>Chitinophagia</taxon>
        <taxon>Chitinophagales</taxon>
        <taxon>Chitinophagaceae</taxon>
        <taxon>Dinghuibacter</taxon>
    </lineage>
</organism>
<dbReference type="InterPro" id="IPR013324">
    <property type="entry name" value="RNA_pol_sigma_r3/r4-like"/>
</dbReference>
<dbReference type="GO" id="GO:0016987">
    <property type="term" value="F:sigma factor activity"/>
    <property type="evidence" value="ECO:0007669"/>
    <property type="project" value="UniProtKB-KW"/>
</dbReference>
<dbReference type="PANTHER" id="PTHR43133">
    <property type="entry name" value="RNA POLYMERASE ECF-TYPE SIGMA FACTO"/>
    <property type="match status" value="1"/>
</dbReference>
<name>A0A4R8DG36_9BACT</name>
<dbReference type="GO" id="GO:0006352">
    <property type="term" value="P:DNA-templated transcription initiation"/>
    <property type="evidence" value="ECO:0007669"/>
    <property type="project" value="InterPro"/>
</dbReference>
<dbReference type="InterPro" id="IPR036388">
    <property type="entry name" value="WH-like_DNA-bd_sf"/>
</dbReference>
<dbReference type="InterPro" id="IPR039425">
    <property type="entry name" value="RNA_pol_sigma-70-like"/>
</dbReference>
<dbReference type="InterPro" id="IPR014327">
    <property type="entry name" value="RNA_pol_sigma70_bacteroid"/>
</dbReference>
<dbReference type="RefSeq" id="WP_162852720.1">
    <property type="nucleotide sequence ID" value="NZ_SODV01000002.1"/>
</dbReference>
<dbReference type="GO" id="GO:0003677">
    <property type="term" value="F:DNA binding"/>
    <property type="evidence" value="ECO:0007669"/>
    <property type="project" value="InterPro"/>
</dbReference>
<comment type="similarity">
    <text evidence="1">Belongs to the sigma-70 factor family. ECF subfamily.</text>
</comment>